<name>A0A975R9T3_9GAMM</name>
<sequence>MADVDTIFAALAKSAFRQRFHLPAKEQAYLRDKGLDIVLSHARDFVRLRLAAAQPHNDGKQTPYRGHPVFIAQHATACCCRGCLAKWHGLPQSMALTDTQIAYVVAVLERWLRQEMR</sequence>
<dbReference type="Pfam" id="PF13811">
    <property type="entry name" value="DUF4186"/>
    <property type="match status" value="1"/>
</dbReference>
<accession>A0A975R9T3</accession>
<dbReference type="EMBL" id="CP073754">
    <property type="protein sequence ID" value="QWF71402.1"/>
    <property type="molecule type" value="Genomic_DNA"/>
</dbReference>
<reference evidence="1" key="1">
    <citation type="submission" date="2021-04" db="EMBL/GenBank/DDBJ databases">
        <title>Draft genome sequence data of methanotrophic Methylovulum sp. strain S1L and Methylomonas sp. strain S2AM isolated from boreal lake water columns.</title>
        <authorList>
            <person name="Rissanen A.J."/>
            <person name="Mangayil R."/>
            <person name="Svenning M.M."/>
            <person name="Khanongnuch R."/>
        </authorList>
    </citation>
    <scope>NUCLEOTIDE SEQUENCE</scope>
    <source>
        <strain evidence="1">S2AM</strain>
    </source>
</reference>
<gene>
    <name evidence="1" type="ORF">KEF85_02635</name>
</gene>
<evidence type="ECO:0000313" key="2">
    <source>
        <dbReference type="Proteomes" id="UP000676649"/>
    </source>
</evidence>
<dbReference type="Proteomes" id="UP000676649">
    <property type="component" value="Chromosome"/>
</dbReference>
<keyword evidence="2" id="KW-1185">Reference proteome</keyword>
<dbReference type="AlphaFoldDB" id="A0A975R9T3"/>
<dbReference type="RefSeq" id="WP_215583187.1">
    <property type="nucleotide sequence ID" value="NZ_CP073754.1"/>
</dbReference>
<proteinExistence type="predicted"/>
<organism evidence="1 2">
    <name type="scientific">Methylomonas paludis</name>
    <dbReference type="NCBI Taxonomy" id="1173101"/>
    <lineage>
        <taxon>Bacteria</taxon>
        <taxon>Pseudomonadati</taxon>
        <taxon>Pseudomonadota</taxon>
        <taxon>Gammaproteobacteria</taxon>
        <taxon>Methylococcales</taxon>
        <taxon>Methylococcaceae</taxon>
        <taxon>Methylomonas</taxon>
    </lineage>
</organism>
<dbReference type="InterPro" id="IPR020378">
    <property type="entry name" value="DUF4186"/>
</dbReference>
<protein>
    <submittedName>
        <fullName evidence="1">DUF4186 domain-containing protein</fullName>
    </submittedName>
</protein>
<dbReference type="KEGG" id="mpad:KEF85_02635"/>
<evidence type="ECO:0000313" key="1">
    <source>
        <dbReference type="EMBL" id="QWF71402.1"/>
    </source>
</evidence>